<protein>
    <submittedName>
        <fullName evidence="4">Uncharacterized protein</fullName>
    </submittedName>
</protein>
<evidence type="ECO:0000256" key="1">
    <source>
        <dbReference type="SAM" id="MobiDB-lite"/>
    </source>
</evidence>
<keyword evidence="5" id="KW-1185">Reference proteome</keyword>
<gene>
    <name evidence="4" type="primary">WBGene00102387</name>
</gene>
<organism evidence="4 5">
    <name type="scientific">Pristionchus pacificus</name>
    <name type="common">Parasitic nematode worm</name>
    <dbReference type="NCBI Taxonomy" id="54126"/>
    <lineage>
        <taxon>Eukaryota</taxon>
        <taxon>Metazoa</taxon>
        <taxon>Ecdysozoa</taxon>
        <taxon>Nematoda</taxon>
        <taxon>Chromadorea</taxon>
        <taxon>Rhabditida</taxon>
        <taxon>Rhabditina</taxon>
        <taxon>Diplogasteromorpha</taxon>
        <taxon>Diplogasteroidea</taxon>
        <taxon>Neodiplogasteridae</taxon>
        <taxon>Pristionchus</taxon>
    </lineage>
</organism>
<feature type="signal peptide" evidence="3">
    <location>
        <begin position="1"/>
        <end position="18"/>
    </location>
</feature>
<reference evidence="4" key="2">
    <citation type="submission" date="2022-06" db="UniProtKB">
        <authorList>
            <consortium name="EnsemblMetazoa"/>
        </authorList>
    </citation>
    <scope>IDENTIFICATION</scope>
    <source>
        <strain evidence="4">PS312</strain>
    </source>
</reference>
<accession>A0A8R1U8W8</accession>
<accession>A0A2A6CT95</accession>
<feature type="compositionally biased region" description="Basic and acidic residues" evidence="1">
    <location>
        <begin position="747"/>
        <end position="756"/>
    </location>
</feature>
<keyword evidence="2" id="KW-0812">Transmembrane</keyword>
<evidence type="ECO:0000313" key="5">
    <source>
        <dbReference type="Proteomes" id="UP000005239"/>
    </source>
</evidence>
<reference evidence="5" key="1">
    <citation type="journal article" date="2008" name="Nat. Genet.">
        <title>The Pristionchus pacificus genome provides a unique perspective on nematode lifestyle and parasitism.</title>
        <authorList>
            <person name="Dieterich C."/>
            <person name="Clifton S.W."/>
            <person name="Schuster L.N."/>
            <person name="Chinwalla A."/>
            <person name="Delehaunty K."/>
            <person name="Dinkelacker I."/>
            <person name="Fulton L."/>
            <person name="Fulton R."/>
            <person name="Godfrey J."/>
            <person name="Minx P."/>
            <person name="Mitreva M."/>
            <person name="Roeseler W."/>
            <person name="Tian H."/>
            <person name="Witte H."/>
            <person name="Yang S.P."/>
            <person name="Wilson R.K."/>
            <person name="Sommer R.J."/>
        </authorList>
    </citation>
    <scope>NUCLEOTIDE SEQUENCE [LARGE SCALE GENOMIC DNA]</scope>
    <source>
        <strain evidence="5">PS312</strain>
    </source>
</reference>
<dbReference type="AlphaFoldDB" id="A0A2A6CT95"/>
<evidence type="ECO:0000256" key="3">
    <source>
        <dbReference type="SAM" id="SignalP"/>
    </source>
</evidence>
<proteinExistence type="predicted"/>
<feature type="transmembrane region" description="Helical" evidence="2">
    <location>
        <begin position="709"/>
        <end position="734"/>
    </location>
</feature>
<sequence>MIIKHIVILLWILNDITSSDLSTCSFSYIDACNEDKLLCTKPTTEGKCENDYQLEMSGGDSSFESVEGELVCDNEQLNGGRKGGFKLLDIDAIRCAKEKCTVNPSKGSGRCMPSTDCKDATAKEDSVICDEGYHIDGDILTVEMESGTIPPQSKMNIRCRKERPSPSFCDISPYFNASQCDPSFLCTKPNLKTKRISCDSGTLQGIIDDWKDVTDFSVECNAKNLIVMMKDSIAFEPQWLRCREYVCDLNSYKAPKEECPKDDTCTDVISPADKKNVVCDNEQQLEGQKTAKGGWNTVDSIMVCSKQLRIPNSFIKLRCHLPRPCNMDKFYDENLCDRHPDSTPSCETNYKLEYSDVSPPNWSDAVVICSKNQYKINQGGTLTSIVPLGFRCVKERGCHLSNYEEFSCEDDNECVSPKNENNELKCDPEYELQTKETQWIKVQKVSCVSNVFEWKNGNEGNVIISVRCVRKNLIKFFDDSLCNTNEEECKKPSIHSNLVCEDKFNLEVKNKDEKWMNVKEITANSDKFTVKDMDDKVMTTQPQTIRCVRNTLCTRMHPLKSLCEGNDLCEIITFKDDVPNKCKASLVRKSKNNSETRGLELYCDRTKTEWIMKTIGGDENVNEDDNVYCENENCRKEFCSSCENDQNKYYCPNGVRKVNEYKKDSSRNFTFFTCIKGKWYDANGMTMLDTDVVECEEGPGSLHSANMILLVYTISLIFVIIIIAILLAYIVAIAKIRGDKKKKKGKGSKEKKEMKSGKKGYKGESSGKGVIKNTEKETSIVEPDMPSSAEPVKMSGEKVEGLSVNGASTDKFSIENIKGGIVIPNGSNEPIDPINPNVA</sequence>
<keyword evidence="2" id="KW-1133">Transmembrane helix</keyword>
<feature type="chain" id="PRO_5043613098" evidence="3">
    <location>
        <begin position="19"/>
        <end position="839"/>
    </location>
</feature>
<name>A0A2A6CT95_PRIPA</name>
<dbReference type="EnsemblMetazoa" id="PPA12833.1">
    <property type="protein sequence ID" value="PPA12833.1"/>
    <property type="gene ID" value="WBGene00102387"/>
</dbReference>
<dbReference type="Proteomes" id="UP000005239">
    <property type="component" value="Unassembled WGS sequence"/>
</dbReference>
<evidence type="ECO:0000256" key="2">
    <source>
        <dbReference type="SAM" id="Phobius"/>
    </source>
</evidence>
<keyword evidence="3" id="KW-0732">Signal</keyword>
<keyword evidence="2" id="KW-0472">Membrane</keyword>
<evidence type="ECO:0000313" key="4">
    <source>
        <dbReference type="EnsemblMetazoa" id="PPA12833.1"/>
    </source>
</evidence>
<feature type="region of interest" description="Disordered" evidence="1">
    <location>
        <begin position="742"/>
        <end position="796"/>
    </location>
</feature>